<name>A0ABS9ZBM2_9HYPH</name>
<dbReference type="Proteomes" id="UP001139104">
    <property type="component" value="Unassembled WGS sequence"/>
</dbReference>
<sequence length="66" mass="7539">MIHPDDKHALDDWPIYGPRDVDISLLVEMIAAKGVRLSVIEDRIKSMLADWLKEIAKKDLKDASHD</sequence>
<keyword evidence="2" id="KW-1185">Reference proteome</keyword>
<gene>
    <name evidence="1" type="ORF">K2U94_20240</name>
</gene>
<evidence type="ECO:0000313" key="2">
    <source>
        <dbReference type="Proteomes" id="UP001139104"/>
    </source>
</evidence>
<dbReference type="EMBL" id="JAIVFP010000003">
    <property type="protein sequence ID" value="MCI4685058.1"/>
    <property type="molecule type" value="Genomic_DNA"/>
</dbReference>
<evidence type="ECO:0000313" key="1">
    <source>
        <dbReference type="EMBL" id="MCI4685058.1"/>
    </source>
</evidence>
<dbReference type="RefSeq" id="WP_243069079.1">
    <property type="nucleotide sequence ID" value="NZ_JAIVFK010000058.1"/>
</dbReference>
<reference evidence="1" key="1">
    <citation type="journal article" date="2022" name="ISME J.">
        <title>Identification of active gaseous-alkane degraders at natural gas seeps.</title>
        <authorList>
            <person name="Farhan Ul Haque M."/>
            <person name="Hernandez M."/>
            <person name="Crombie A.T."/>
            <person name="Murrell J.C."/>
        </authorList>
    </citation>
    <scope>NUCLEOTIDE SEQUENCE</scope>
    <source>
        <strain evidence="1">PC2</strain>
    </source>
</reference>
<organism evidence="1 2">
    <name type="scientific">Candidatus Rhodoblastus alkanivorans</name>
    <dbReference type="NCBI Taxonomy" id="2954117"/>
    <lineage>
        <taxon>Bacteria</taxon>
        <taxon>Pseudomonadati</taxon>
        <taxon>Pseudomonadota</taxon>
        <taxon>Alphaproteobacteria</taxon>
        <taxon>Hyphomicrobiales</taxon>
        <taxon>Rhodoblastaceae</taxon>
        <taxon>Rhodoblastus</taxon>
    </lineage>
</organism>
<accession>A0ABS9ZBM2</accession>
<proteinExistence type="predicted"/>
<comment type="caution">
    <text evidence="1">The sequence shown here is derived from an EMBL/GenBank/DDBJ whole genome shotgun (WGS) entry which is preliminary data.</text>
</comment>
<protein>
    <submittedName>
        <fullName evidence="1">Uncharacterized protein</fullName>
    </submittedName>
</protein>